<dbReference type="EMBL" id="ML170162">
    <property type="protein sequence ID" value="TDL26265.1"/>
    <property type="molecule type" value="Genomic_DNA"/>
</dbReference>
<protein>
    <recommendedName>
        <fullName evidence="4">Ribosomal protein S6</fullName>
    </recommendedName>
</protein>
<comment type="similarity">
    <text evidence="1">Belongs to the bacterial ribosomal protein bS6 family.</text>
</comment>
<accession>A0A4Y7QFR7</accession>
<name>A0A4Y7QFR7_9AGAM</name>
<evidence type="ECO:0000256" key="1">
    <source>
        <dbReference type="ARBA" id="ARBA00009512"/>
    </source>
</evidence>
<dbReference type="GO" id="GO:0070181">
    <property type="term" value="F:small ribosomal subunit rRNA binding"/>
    <property type="evidence" value="ECO:0007669"/>
    <property type="project" value="TreeGrafter"/>
</dbReference>
<evidence type="ECO:0000313" key="2">
    <source>
        <dbReference type="EMBL" id="TDL26265.1"/>
    </source>
</evidence>
<evidence type="ECO:0000313" key="3">
    <source>
        <dbReference type="Proteomes" id="UP000294933"/>
    </source>
</evidence>
<organism evidence="2 3">
    <name type="scientific">Rickenella mellea</name>
    <dbReference type="NCBI Taxonomy" id="50990"/>
    <lineage>
        <taxon>Eukaryota</taxon>
        <taxon>Fungi</taxon>
        <taxon>Dikarya</taxon>
        <taxon>Basidiomycota</taxon>
        <taxon>Agaricomycotina</taxon>
        <taxon>Agaricomycetes</taxon>
        <taxon>Hymenochaetales</taxon>
        <taxon>Rickenellaceae</taxon>
        <taxon>Rickenella</taxon>
    </lineage>
</organism>
<dbReference type="InterPro" id="IPR000529">
    <property type="entry name" value="Ribosomal_bS6"/>
</dbReference>
<dbReference type="InterPro" id="IPR014717">
    <property type="entry name" value="Transl_elong_EF1B/ribsomal_bS6"/>
</dbReference>
<dbReference type="OrthoDB" id="10259681at2759"/>
<keyword evidence="3" id="KW-1185">Reference proteome</keyword>
<dbReference type="GO" id="GO:0005763">
    <property type="term" value="C:mitochondrial small ribosomal subunit"/>
    <property type="evidence" value="ECO:0007669"/>
    <property type="project" value="TreeGrafter"/>
</dbReference>
<feature type="non-terminal residue" evidence="2">
    <location>
        <position position="105"/>
    </location>
</feature>
<dbReference type="STRING" id="50990.A0A4Y7QFR7"/>
<dbReference type="GO" id="GO:0003735">
    <property type="term" value="F:structural constituent of ribosome"/>
    <property type="evidence" value="ECO:0007669"/>
    <property type="project" value="InterPro"/>
</dbReference>
<reference evidence="2 3" key="1">
    <citation type="submission" date="2018-06" db="EMBL/GenBank/DDBJ databases">
        <title>A transcriptomic atlas of mushroom development highlights an independent origin of complex multicellularity.</title>
        <authorList>
            <consortium name="DOE Joint Genome Institute"/>
            <person name="Krizsan K."/>
            <person name="Almasi E."/>
            <person name="Merenyi Z."/>
            <person name="Sahu N."/>
            <person name="Viragh M."/>
            <person name="Koszo T."/>
            <person name="Mondo S."/>
            <person name="Kiss B."/>
            <person name="Balint B."/>
            <person name="Kues U."/>
            <person name="Barry K."/>
            <person name="Hegedus J.C."/>
            <person name="Henrissat B."/>
            <person name="Johnson J."/>
            <person name="Lipzen A."/>
            <person name="Ohm R."/>
            <person name="Nagy I."/>
            <person name="Pangilinan J."/>
            <person name="Yan J."/>
            <person name="Xiong Y."/>
            <person name="Grigoriev I.V."/>
            <person name="Hibbett D.S."/>
            <person name="Nagy L.G."/>
        </authorList>
    </citation>
    <scope>NUCLEOTIDE SEQUENCE [LARGE SCALE GENOMIC DNA]</scope>
    <source>
        <strain evidence="2 3">SZMC22713</strain>
    </source>
</reference>
<dbReference type="PANTHER" id="PTHR21011:SF1">
    <property type="entry name" value="SMALL RIBOSOMAL SUBUNIT PROTEIN BS6M"/>
    <property type="match status" value="1"/>
</dbReference>
<dbReference type="Pfam" id="PF01250">
    <property type="entry name" value="Ribosomal_S6"/>
    <property type="match status" value="1"/>
</dbReference>
<gene>
    <name evidence="2" type="ORF">BD410DRAFT_704644</name>
</gene>
<dbReference type="NCBIfam" id="TIGR00166">
    <property type="entry name" value="S6"/>
    <property type="match status" value="1"/>
</dbReference>
<proteinExistence type="inferred from homology"/>
<dbReference type="VEuPathDB" id="FungiDB:BD410DRAFT_704644"/>
<evidence type="ECO:0008006" key="4">
    <source>
        <dbReference type="Google" id="ProtNLM"/>
    </source>
</evidence>
<dbReference type="AlphaFoldDB" id="A0A4Y7QFR7"/>
<dbReference type="CDD" id="cd15465">
    <property type="entry name" value="bS6_mito"/>
    <property type="match status" value="1"/>
</dbReference>
<dbReference type="Gene3D" id="3.30.70.60">
    <property type="match status" value="1"/>
</dbReference>
<dbReference type="PANTHER" id="PTHR21011">
    <property type="entry name" value="MITOCHONDRIAL 28S RIBOSOMAL PROTEIN S6"/>
    <property type="match status" value="1"/>
</dbReference>
<dbReference type="SUPFAM" id="SSF54995">
    <property type="entry name" value="Ribosomal protein S6"/>
    <property type="match status" value="1"/>
</dbReference>
<sequence>MPLYKMLCIAAHYPEYKYIKQLVTESAMLVMNQGGVVRSINSLGRRTLPTRMRAHNVNHSVGDYWSMHFDASPRLVHDLSRKMRQDPKVIRTTVLKLGHTLEDIV</sequence>
<dbReference type="Proteomes" id="UP000294933">
    <property type="component" value="Unassembled WGS sequence"/>
</dbReference>
<dbReference type="GO" id="GO:0006412">
    <property type="term" value="P:translation"/>
    <property type="evidence" value="ECO:0007669"/>
    <property type="project" value="InterPro"/>
</dbReference>
<dbReference type="InterPro" id="IPR035980">
    <property type="entry name" value="Ribosomal_bS6_sf"/>
</dbReference>